<feature type="domain" description="Glycosyl transferase family 1" evidence="1">
    <location>
        <begin position="190"/>
        <end position="348"/>
    </location>
</feature>
<dbReference type="InterPro" id="IPR028098">
    <property type="entry name" value="Glyco_trans_4-like_N"/>
</dbReference>
<dbReference type="CDD" id="cd03801">
    <property type="entry name" value="GT4_PimA-like"/>
    <property type="match status" value="1"/>
</dbReference>
<dbReference type="Pfam" id="PF00534">
    <property type="entry name" value="Glycos_transf_1"/>
    <property type="match status" value="1"/>
</dbReference>
<dbReference type="SUPFAM" id="SSF53756">
    <property type="entry name" value="UDP-Glycosyltransferase/glycogen phosphorylase"/>
    <property type="match status" value="1"/>
</dbReference>
<feature type="domain" description="Glycosyltransferase subfamily 4-like N-terminal" evidence="2">
    <location>
        <begin position="12"/>
        <end position="171"/>
    </location>
</feature>
<name>A0A2H0XBJ2_UNCKA</name>
<organism evidence="3 4">
    <name type="scientific">candidate division WWE3 bacterium CG08_land_8_20_14_0_20_41_10</name>
    <dbReference type="NCBI Taxonomy" id="1975085"/>
    <lineage>
        <taxon>Bacteria</taxon>
        <taxon>Katanobacteria</taxon>
    </lineage>
</organism>
<dbReference type="Gene3D" id="3.40.50.2000">
    <property type="entry name" value="Glycogen Phosphorylase B"/>
    <property type="match status" value="2"/>
</dbReference>
<dbReference type="PANTHER" id="PTHR12526">
    <property type="entry name" value="GLYCOSYLTRANSFERASE"/>
    <property type="match status" value="1"/>
</dbReference>
<evidence type="ECO:0000313" key="4">
    <source>
        <dbReference type="Proteomes" id="UP000231252"/>
    </source>
</evidence>
<dbReference type="InterPro" id="IPR001296">
    <property type="entry name" value="Glyco_trans_1"/>
</dbReference>
<dbReference type="Pfam" id="PF13439">
    <property type="entry name" value="Glyco_transf_4"/>
    <property type="match status" value="1"/>
</dbReference>
<protein>
    <recommendedName>
        <fullName evidence="5">Glycosyltransferase family 1 protein</fullName>
    </recommendedName>
</protein>
<evidence type="ECO:0000259" key="1">
    <source>
        <dbReference type="Pfam" id="PF00534"/>
    </source>
</evidence>
<sequence length="376" mass="42200">MKILYTLNSKDPGGMEQHVLDLVTQMLARGHQVFVWCNGGIIYDWYIKAGAKVIQKTIKNDLDVGYIKDLKKFLQENNIELVHAHELKAVTNTLIAAFLAGVKIRISHQHTPFTNWQVAKSKRLIYDLFYSILISLLGSKEVALTQSIKQAKIKAGIPTQKLVVIPNGVDIYKFFVAENEKAMYKREVCKKYAIDPTTLIIGNLSRATAEKGQDLLLKAFAKLIDDKAIEREKYTLLICGGGELESSLWELAGTLGIKDRVVITGRFDDGLKIKFYSTFDYFVFPTLAEGFGIVLIEALIAGLPVVCSDLEVLKEVGANYPVYFKTGDWEDLVSKLADLISLPGELDKTGQINHVKDTYSMEKFGENYDKLYRSLA</sequence>
<evidence type="ECO:0000313" key="3">
    <source>
        <dbReference type="EMBL" id="PIS22185.1"/>
    </source>
</evidence>
<gene>
    <name evidence="3" type="ORF">COT50_03265</name>
</gene>
<dbReference type="AlphaFoldDB" id="A0A2H0XBJ2"/>
<proteinExistence type="predicted"/>
<dbReference type="Proteomes" id="UP000231252">
    <property type="component" value="Unassembled WGS sequence"/>
</dbReference>
<comment type="caution">
    <text evidence="3">The sequence shown here is derived from an EMBL/GenBank/DDBJ whole genome shotgun (WGS) entry which is preliminary data.</text>
</comment>
<evidence type="ECO:0000259" key="2">
    <source>
        <dbReference type="Pfam" id="PF13439"/>
    </source>
</evidence>
<evidence type="ECO:0008006" key="5">
    <source>
        <dbReference type="Google" id="ProtNLM"/>
    </source>
</evidence>
<dbReference type="GO" id="GO:0016757">
    <property type="term" value="F:glycosyltransferase activity"/>
    <property type="evidence" value="ECO:0007669"/>
    <property type="project" value="InterPro"/>
</dbReference>
<accession>A0A2H0XBJ2</accession>
<dbReference type="PANTHER" id="PTHR12526:SF630">
    <property type="entry name" value="GLYCOSYLTRANSFERASE"/>
    <property type="match status" value="1"/>
</dbReference>
<reference evidence="4" key="1">
    <citation type="submission" date="2017-09" db="EMBL/GenBank/DDBJ databases">
        <title>Depth-based differentiation of microbial function through sediment-hosted aquifers and enrichment of novel symbionts in the deep terrestrial subsurface.</title>
        <authorList>
            <person name="Probst A.J."/>
            <person name="Ladd B."/>
            <person name="Jarett J.K."/>
            <person name="Geller-Mcgrath D.E."/>
            <person name="Sieber C.M.K."/>
            <person name="Emerson J.B."/>
            <person name="Anantharaman K."/>
            <person name="Thomas B.C."/>
            <person name="Malmstrom R."/>
            <person name="Stieglmeier M."/>
            <person name="Klingl A."/>
            <person name="Woyke T."/>
            <person name="Ryan C.M."/>
            <person name="Banfield J.F."/>
        </authorList>
    </citation>
    <scope>NUCLEOTIDE SEQUENCE [LARGE SCALE GENOMIC DNA]</scope>
</reference>
<dbReference type="EMBL" id="PEYU01000073">
    <property type="protein sequence ID" value="PIS22185.1"/>
    <property type="molecule type" value="Genomic_DNA"/>
</dbReference>